<keyword evidence="1 2" id="KW-0732">Signal</keyword>
<evidence type="ECO:0000256" key="1">
    <source>
        <dbReference type="ARBA" id="ARBA00022729"/>
    </source>
</evidence>
<protein>
    <submittedName>
        <fullName evidence="3">Por secretion system C-terminal sorting domain-containing protein</fullName>
    </submittedName>
</protein>
<keyword evidence="4" id="KW-1185">Reference proteome</keyword>
<dbReference type="STRING" id="454006.SAMN05421825_0384"/>
<dbReference type="NCBIfam" id="TIGR04183">
    <property type="entry name" value="Por_Secre_tail"/>
    <property type="match status" value="1"/>
</dbReference>
<dbReference type="EMBL" id="FNBH01000001">
    <property type="protein sequence ID" value="SDE84696.1"/>
    <property type="molecule type" value="Genomic_DNA"/>
</dbReference>
<proteinExistence type="predicted"/>
<sequence length="222" mass="23994">MKKIYSLMLAALAGVTLSAQLTYTVSNGVYNLTYGKSGDWSFYDPQSQPTFYVHVWSAQSDGDNNQGNFDDAWSNSNTTMTWDNTEGAYVGTINLNTKLFTNSNNTMPQGTVVQRIGVVFKNKSNGADFQSGDRDLEGPTTLTAMAVSEAGGKTKAQVAAGKLFTSAKGDLELTVYDFGGKVIKTLKVNANGNPIELNLSQKGLYLMKISGNNISEVVKFAY</sequence>
<dbReference type="Proteomes" id="UP000199203">
    <property type="component" value="Unassembled WGS sequence"/>
</dbReference>
<reference evidence="4" key="1">
    <citation type="submission" date="2016-10" db="EMBL/GenBank/DDBJ databases">
        <authorList>
            <person name="Varghese N."/>
            <person name="Submissions S."/>
        </authorList>
    </citation>
    <scope>NUCLEOTIDE SEQUENCE [LARGE SCALE GENOMIC DNA]</scope>
    <source>
        <strain evidence="4">DSM 19684</strain>
    </source>
</reference>
<evidence type="ECO:0000256" key="2">
    <source>
        <dbReference type="SAM" id="SignalP"/>
    </source>
</evidence>
<feature type="signal peptide" evidence="2">
    <location>
        <begin position="1"/>
        <end position="21"/>
    </location>
</feature>
<accession>A0A1G7G985</accession>
<evidence type="ECO:0000313" key="4">
    <source>
        <dbReference type="Proteomes" id="UP000199203"/>
    </source>
</evidence>
<evidence type="ECO:0000313" key="3">
    <source>
        <dbReference type="EMBL" id="SDE84696.1"/>
    </source>
</evidence>
<name>A0A1G7G985_9FLAO</name>
<dbReference type="AlphaFoldDB" id="A0A1G7G985"/>
<feature type="chain" id="PRO_5011763983" evidence="2">
    <location>
        <begin position="22"/>
        <end position="222"/>
    </location>
</feature>
<dbReference type="OrthoDB" id="1239229at2"/>
<dbReference type="InterPro" id="IPR026444">
    <property type="entry name" value="Secre_tail"/>
</dbReference>
<gene>
    <name evidence="3" type="ORF">SAMN05421825_0384</name>
</gene>
<dbReference type="RefSeq" id="WP_089870922.1">
    <property type="nucleotide sequence ID" value="NZ_FNBH01000001.1"/>
</dbReference>
<organism evidence="3 4">
    <name type="scientific">Epilithonimonas hungarica</name>
    <dbReference type="NCBI Taxonomy" id="454006"/>
    <lineage>
        <taxon>Bacteria</taxon>
        <taxon>Pseudomonadati</taxon>
        <taxon>Bacteroidota</taxon>
        <taxon>Flavobacteriia</taxon>
        <taxon>Flavobacteriales</taxon>
        <taxon>Weeksellaceae</taxon>
        <taxon>Chryseobacterium group</taxon>
        <taxon>Epilithonimonas</taxon>
    </lineage>
</organism>